<dbReference type="GO" id="GO:0016491">
    <property type="term" value="F:oxidoreductase activity"/>
    <property type="evidence" value="ECO:0007669"/>
    <property type="project" value="UniProtKB-KW"/>
</dbReference>
<name>A0A6J7P0V8_9ZZZZ</name>
<proteinExistence type="predicted"/>
<dbReference type="InterPro" id="IPR036291">
    <property type="entry name" value="NAD(P)-bd_dom_sf"/>
</dbReference>
<dbReference type="PANTHER" id="PTHR43333:SF1">
    <property type="entry name" value="D-ISOMER SPECIFIC 2-HYDROXYACID DEHYDROGENASE NAD-BINDING DOMAIN-CONTAINING PROTEIN"/>
    <property type="match status" value="1"/>
</dbReference>
<feature type="domain" description="D-isomer specific 2-hydroxyacid dehydrogenase NAD-binding" evidence="3">
    <location>
        <begin position="9"/>
        <end position="108"/>
    </location>
</feature>
<gene>
    <name evidence="4" type="ORF">UFOPK3957_01413</name>
</gene>
<evidence type="ECO:0000259" key="3">
    <source>
        <dbReference type="Pfam" id="PF02826"/>
    </source>
</evidence>
<dbReference type="PANTHER" id="PTHR43333">
    <property type="entry name" value="2-HACID_DH_C DOMAIN-CONTAINING PROTEIN"/>
    <property type="match status" value="1"/>
</dbReference>
<organism evidence="4">
    <name type="scientific">freshwater metagenome</name>
    <dbReference type="NCBI Taxonomy" id="449393"/>
    <lineage>
        <taxon>unclassified sequences</taxon>
        <taxon>metagenomes</taxon>
        <taxon>ecological metagenomes</taxon>
    </lineage>
</organism>
<keyword evidence="2" id="KW-0520">NAD</keyword>
<dbReference type="Pfam" id="PF02826">
    <property type="entry name" value="2-Hacid_dh_C"/>
    <property type="match status" value="1"/>
</dbReference>
<evidence type="ECO:0000313" key="4">
    <source>
        <dbReference type="EMBL" id="CAB4998125.1"/>
    </source>
</evidence>
<dbReference type="Gene3D" id="3.40.50.720">
    <property type="entry name" value="NAD(P)-binding Rossmann-like Domain"/>
    <property type="match status" value="2"/>
</dbReference>
<protein>
    <submittedName>
        <fullName evidence="4">Unannotated protein</fullName>
    </submittedName>
</protein>
<dbReference type="AlphaFoldDB" id="A0A6J7P0V8"/>
<reference evidence="4" key="1">
    <citation type="submission" date="2020-05" db="EMBL/GenBank/DDBJ databases">
        <authorList>
            <person name="Chiriac C."/>
            <person name="Salcher M."/>
            <person name="Ghai R."/>
            <person name="Kavagutti S V."/>
        </authorList>
    </citation>
    <scope>NUCLEOTIDE SEQUENCE</scope>
</reference>
<evidence type="ECO:0000256" key="1">
    <source>
        <dbReference type="ARBA" id="ARBA00023002"/>
    </source>
</evidence>
<dbReference type="SUPFAM" id="SSF51735">
    <property type="entry name" value="NAD(P)-binding Rossmann-fold domains"/>
    <property type="match status" value="1"/>
</dbReference>
<dbReference type="GO" id="GO:0051287">
    <property type="term" value="F:NAD binding"/>
    <property type="evidence" value="ECO:0007669"/>
    <property type="project" value="InterPro"/>
</dbReference>
<dbReference type="EMBL" id="CAFBOM010000258">
    <property type="protein sequence ID" value="CAB4998125.1"/>
    <property type="molecule type" value="Genomic_DNA"/>
</dbReference>
<evidence type="ECO:0000256" key="2">
    <source>
        <dbReference type="ARBA" id="ARBA00023027"/>
    </source>
</evidence>
<dbReference type="InterPro" id="IPR006140">
    <property type="entry name" value="D-isomer_DH_NAD-bd"/>
</dbReference>
<keyword evidence="1" id="KW-0560">Oxidoreductase</keyword>
<accession>A0A6J7P0V8</accession>
<sequence length="140" mass="14913">MVGRKARVGVRASSELDVLLPLADVVILAIPLDDVTTGMVDARFLGRMKDGALLVNVARGRVVRTDDLLAELASGRLRASLDVTDPEPLPVGHPLWSVPGLLVTPHLGGNSSAFLPRARRLVEGQLDRLGRGDPLMNPVS</sequence>